<evidence type="ECO:0000256" key="1">
    <source>
        <dbReference type="SAM" id="MobiDB-lite"/>
    </source>
</evidence>
<comment type="caution">
    <text evidence="2">The sequence shown here is derived from an EMBL/GenBank/DDBJ whole genome shotgun (WGS) entry which is preliminary data.</text>
</comment>
<evidence type="ECO:0000313" key="2">
    <source>
        <dbReference type="EMBL" id="KAJ7016315.1"/>
    </source>
</evidence>
<name>A0AAD6RXZ0_9AGAR</name>
<organism evidence="2 3">
    <name type="scientific">Mycena alexandri</name>
    <dbReference type="NCBI Taxonomy" id="1745969"/>
    <lineage>
        <taxon>Eukaryota</taxon>
        <taxon>Fungi</taxon>
        <taxon>Dikarya</taxon>
        <taxon>Basidiomycota</taxon>
        <taxon>Agaricomycotina</taxon>
        <taxon>Agaricomycetes</taxon>
        <taxon>Agaricomycetidae</taxon>
        <taxon>Agaricales</taxon>
        <taxon>Marasmiineae</taxon>
        <taxon>Mycenaceae</taxon>
        <taxon>Mycena</taxon>
    </lineage>
</organism>
<gene>
    <name evidence="2" type="ORF">C8F04DRAFT_1202640</name>
</gene>
<proteinExistence type="predicted"/>
<protein>
    <submittedName>
        <fullName evidence="2">Uncharacterized protein</fullName>
    </submittedName>
</protein>
<feature type="region of interest" description="Disordered" evidence="1">
    <location>
        <begin position="56"/>
        <end position="84"/>
    </location>
</feature>
<dbReference type="Proteomes" id="UP001218188">
    <property type="component" value="Unassembled WGS sequence"/>
</dbReference>
<sequence length="233" mass="25909">MTKKSRNHCLKDSDPYFPGSIAFLLSKEEKARNHRKAQKTYYERYEWPVTPWRERDTGRGWQQAGKGKKTPAPVQDEPYVPTRLSTPSWANLELPPRSEMRTEPVADCHTVYSAVSRGSIGCGEKIAIDALVTLSQPQHVAEEWPRPASDSILERAMGLTSSSACSPPASLRPAARNVANAGAGEAGAAVLQALEAVATLNKRHPMRSTWANLSERDYFRTFWTRDDHPPLPG</sequence>
<dbReference type="AlphaFoldDB" id="A0AAD6RXZ0"/>
<reference evidence="2" key="1">
    <citation type="submission" date="2023-03" db="EMBL/GenBank/DDBJ databases">
        <title>Massive genome expansion in bonnet fungi (Mycena s.s.) driven by repeated elements and novel gene families across ecological guilds.</title>
        <authorList>
            <consortium name="Lawrence Berkeley National Laboratory"/>
            <person name="Harder C.B."/>
            <person name="Miyauchi S."/>
            <person name="Viragh M."/>
            <person name="Kuo A."/>
            <person name="Thoen E."/>
            <person name="Andreopoulos B."/>
            <person name="Lu D."/>
            <person name="Skrede I."/>
            <person name="Drula E."/>
            <person name="Henrissat B."/>
            <person name="Morin E."/>
            <person name="Kohler A."/>
            <person name="Barry K."/>
            <person name="LaButti K."/>
            <person name="Morin E."/>
            <person name="Salamov A."/>
            <person name="Lipzen A."/>
            <person name="Mereny Z."/>
            <person name="Hegedus B."/>
            <person name="Baldrian P."/>
            <person name="Stursova M."/>
            <person name="Weitz H."/>
            <person name="Taylor A."/>
            <person name="Grigoriev I.V."/>
            <person name="Nagy L.G."/>
            <person name="Martin F."/>
            <person name="Kauserud H."/>
        </authorList>
    </citation>
    <scope>NUCLEOTIDE SEQUENCE</scope>
    <source>
        <strain evidence="2">CBHHK200</strain>
    </source>
</reference>
<keyword evidence="3" id="KW-1185">Reference proteome</keyword>
<dbReference type="EMBL" id="JARJCM010000538">
    <property type="protein sequence ID" value="KAJ7016315.1"/>
    <property type="molecule type" value="Genomic_DNA"/>
</dbReference>
<evidence type="ECO:0000313" key="3">
    <source>
        <dbReference type="Proteomes" id="UP001218188"/>
    </source>
</evidence>
<accession>A0AAD6RXZ0</accession>